<organism evidence="1 2">
    <name type="scientific">Vibrio vulnificus</name>
    <dbReference type="NCBI Taxonomy" id="672"/>
    <lineage>
        <taxon>Bacteria</taxon>
        <taxon>Pseudomonadati</taxon>
        <taxon>Pseudomonadota</taxon>
        <taxon>Gammaproteobacteria</taxon>
        <taxon>Vibrionales</taxon>
        <taxon>Vibrionaceae</taxon>
        <taxon>Vibrio</taxon>
    </lineage>
</organism>
<sequence length="188" mass="21951">MFSFFRREILVRTTCTCQAKESKLLRLTQYSQLFTTGIALIAVCVAWLQIKSAESQAQQQLAKSFYQSYLELAFDNPKYAEPKLSTLCPNIEDKEELRLCEAKYEWFVSRMLYAVENILAFDLSDEDMKSWKRTINDQVSNHADYLKTDSFKKSIGTYSCELLPILEKHGADKDEIKKSYNEYCKVKR</sequence>
<name>A0AAN1PPM8_VIBVL</name>
<accession>A0AAN1PPM8</accession>
<gene>
    <name evidence="1" type="ORF">FORC53_1353</name>
</gene>
<dbReference type="AlphaFoldDB" id="A0AAN1PPM8"/>
<dbReference type="Proteomes" id="UP000263418">
    <property type="component" value="Chromosome 1"/>
</dbReference>
<proteinExistence type="predicted"/>
<reference evidence="1 2" key="1">
    <citation type="submission" date="2017-01" db="EMBL/GenBank/DDBJ databases">
        <title>Complete Genome Sequence of Vibrio vulnificus FORC_053.</title>
        <authorList>
            <consortium name="Food-borne Pathogen Omics Research Center"/>
            <person name="Chung H.Y."/>
            <person name="Na E.J."/>
            <person name="Song J.S."/>
            <person name="Kim H."/>
            <person name="Lee J.-H."/>
            <person name="Ryu S."/>
            <person name="Choi S.H."/>
        </authorList>
    </citation>
    <scope>NUCLEOTIDE SEQUENCE [LARGE SCALE GENOMIC DNA]</scope>
    <source>
        <strain evidence="1 2">FORC_053</strain>
    </source>
</reference>
<evidence type="ECO:0000313" key="1">
    <source>
        <dbReference type="EMBL" id="AXX59692.1"/>
    </source>
</evidence>
<dbReference type="RefSeq" id="WP_053053703.1">
    <property type="nucleotide sequence ID" value="NZ_CP019290.1"/>
</dbReference>
<dbReference type="EMBL" id="CP019290">
    <property type="protein sequence ID" value="AXX59692.1"/>
    <property type="molecule type" value="Genomic_DNA"/>
</dbReference>
<protein>
    <submittedName>
        <fullName evidence="1">Uncharacterized protein</fullName>
    </submittedName>
</protein>
<evidence type="ECO:0000313" key="2">
    <source>
        <dbReference type="Proteomes" id="UP000263418"/>
    </source>
</evidence>